<dbReference type="Proteomes" id="UP001497497">
    <property type="component" value="Unassembled WGS sequence"/>
</dbReference>
<feature type="non-terminal residue" evidence="1">
    <location>
        <position position="67"/>
    </location>
</feature>
<evidence type="ECO:0000313" key="2">
    <source>
        <dbReference type="Proteomes" id="UP001497497"/>
    </source>
</evidence>
<comment type="caution">
    <text evidence="1">The sequence shown here is derived from an EMBL/GenBank/DDBJ whole genome shotgun (WGS) entry which is preliminary data.</text>
</comment>
<dbReference type="EMBL" id="CAXITT010000050">
    <property type="protein sequence ID" value="CAL1529535.1"/>
    <property type="molecule type" value="Genomic_DNA"/>
</dbReference>
<accession>A0AAV2H784</accession>
<sequence>MSATIFYLKDKLLDYFEQKYGHTYSLSLMIRQDLKNAHVQVHLQALGLFSKLLTGPRMVLIYNNERK</sequence>
<proteinExistence type="predicted"/>
<reference evidence="1 2" key="1">
    <citation type="submission" date="2024-04" db="EMBL/GenBank/DDBJ databases">
        <authorList>
            <consortium name="Genoscope - CEA"/>
            <person name="William W."/>
        </authorList>
    </citation>
    <scope>NUCLEOTIDE SEQUENCE [LARGE SCALE GENOMIC DNA]</scope>
</reference>
<gene>
    <name evidence="1" type="ORF">GSLYS_00003690001</name>
</gene>
<organism evidence="1 2">
    <name type="scientific">Lymnaea stagnalis</name>
    <name type="common">Great pond snail</name>
    <name type="synonym">Helix stagnalis</name>
    <dbReference type="NCBI Taxonomy" id="6523"/>
    <lineage>
        <taxon>Eukaryota</taxon>
        <taxon>Metazoa</taxon>
        <taxon>Spiralia</taxon>
        <taxon>Lophotrochozoa</taxon>
        <taxon>Mollusca</taxon>
        <taxon>Gastropoda</taxon>
        <taxon>Heterobranchia</taxon>
        <taxon>Euthyneura</taxon>
        <taxon>Panpulmonata</taxon>
        <taxon>Hygrophila</taxon>
        <taxon>Lymnaeoidea</taxon>
        <taxon>Lymnaeidae</taxon>
        <taxon>Lymnaea</taxon>
    </lineage>
</organism>
<protein>
    <submittedName>
        <fullName evidence="1">Uncharacterized protein</fullName>
    </submittedName>
</protein>
<evidence type="ECO:0000313" key="1">
    <source>
        <dbReference type="EMBL" id="CAL1529535.1"/>
    </source>
</evidence>
<name>A0AAV2H784_LYMST</name>
<keyword evidence="2" id="KW-1185">Reference proteome</keyword>
<dbReference type="AlphaFoldDB" id="A0AAV2H784"/>